<feature type="region of interest" description="Disordered" evidence="1">
    <location>
        <begin position="69"/>
        <end position="139"/>
    </location>
</feature>
<sequence length="627" mass="67084">MALWEYKVITSGLHGFASPALMETHLNTLGKDEWEIIHFQTLPNNPLAFNGLARRSTMRDWVPPEVAAVASPPRPSAYEPAHAPAKSAAAHVEEKPELPAAIAAEAESSKNAPGSSLRAFRDTERDQDPQAQDEAEDWDNWEDNQDELPTFFEAIKPLLRRNQKGPGNSAGIDQLARRWEQRESDVVGALKECGLTVPETEDEDPEYFEFEGDLFWVNRNNRGQLFINSREKPRPAFRTAKAIKLAAEDPAAVELVAERTAEKAEIEKQKAERLARQAASDAAREAARLAREKRDAEQAARAAERAANAATAGTSGSSGDKESSSSEETTKVLSGPLPPEAELLEKIRPQMRRNRRGPGYSGSFPFLARALNMSEADLVAAFTVLGLNVPENANDKPVYVEIDGAVYWINKDGRGGVWINGREKRDGERQPSASSGGHGNGSGEEAAPAVPSYESAPGPASTGPLDQDKPAQESAAAVEPAQADVAAVALPVSEESPAKPAESSDAPVAVSGENPVLTAVRLLLKPNKRGSGVSGEVGFLARTLEKSEDVFLGTLTGAGLVVPADSDAKPVFVEQAGEIFWLNKNSTDGSLWLNAKAAKSAAKKSSSAASGASRPRSRKPKAGDKDS</sequence>
<feature type="compositionally biased region" description="Low complexity" evidence="1">
    <location>
        <begin position="69"/>
        <end position="90"/>
    </location>
</feature>
<dbReference type="EMBL" id="CP023344">
    <property type="protein sequence ID" value="ATC65092.1"/>
    <property type="molecule type" value="Genomic_DNA"/>
</dbReference>
<accession>A0A290QLY2</accession>
<protein>
    <submittedName>
        <fullName evidence="2">Uncharacterized protein</fullName>
    </submittedName>
</protein>
<name>A0A290QLY2_9BACT</name>
<feature type="compositionally biased region" description="Low complexity" evidence="1">
    <location>
        <begin position="601"/>
        <end position="614"/>
    </location>
</feature>
<evidence type="ECO:0000313" key="3">
    <source>
        <dbReference type="Proteomes" id="UP000217265"/>
    </source>
</evidence>
<feature type="region of interest" description="Disordered" evidence="1">
    <location>
        <begin position="285"/>
        <end position="342"/>
    </location>
</feature>
<feature type="compositionally biased region" description="Low complexity" evidence="1">
    <location>
        <begin position="305"/>
        <end position="318"/>
    </location>
</feature>
<feature type="region of interest" description="Disordered" evidence="1">
    <location>
        <begin position="419"/>
        <end position="482"/>
    </location>
</feature>
<feature type="compositionally biased region" description="Basic and acidic residues" evidence="1">
    <location>
        <begin position="285"/>
        <end position="304"/>
    </location>
</feature>
<reference evidence="2 3" key="1">
    <citation type="submission" date="2017-09" db="EMBL/GenBank/DDBJ databases">
        <title>Complete genome sequence of Verrucomicrobial strain HZ-65, isolated from freshwater.</title>
        <authorList>
            <person name="Choi A."/>
        </authorList>
    </citation>
    <scope>NUCLEOTIDE SEQUENCE [LARGE SCALE GENOMIC DNA]</scope>
    <source>
        <strain evidence="2 3">HZ-65</strain>
    </source>
</reference>
<feature type="compositionally biased region" description="Basic and acidic residues" evidence="1">
    <location>
        <begin position="319"/>
        <end position="330"/>
    </location>
</feature>
<dbReference type="RefSeq" id="WP_096056723.1">
    <property type="nucleotide sequence ID" value="NZ_CP023344.1"/>
</dbReference>
<dbReference type="KEGG" id="vbh:CMV30_14645"/>
<organism evidence="2 3">
    <name type="scientific">Nibricoccus aquaticus</name>
    <dbReference type="NCBI Taxonomy" id="2576891"/>
    <lineage>
        <taxon>Bacteria</taxon>
        <taxon>Pseudomonadati</taxon>
        <taxon>Verrucomicrobiota</taxon>
        <taxon>Opitutia</taxon>
        <taxon>Opitutales</taxon>
        <taxon>Opitutaceae</taxon>
        <taxon>Nibricoccus</taxon>
    </lineage>
</organism>
<proteinExistence type="predicted"/>
<dbReference type="OrthoDB" id="9799495at2"/>
<feature type="compositionally biased region" description="Basic and acidic residues" evidence="1">
    <location>
        <begin position="119"/>
        <end position="128"/>
    </location>
</feature>
<keyword evidence="3" id="KW-1185">Reference proteome</keyword>
<dbReference type="AlphaFoldDB" id="A0A290QLY2"/>
<dbReference type="Proteomes" id="UP000217265">
    <property type="component" value="Chromosome"/>
</dbReference>
<feature type="region of interest" description="Disordered" evidence="1">
    <location>
        <begin position="601"/>
        <end position="627"/>
    </location>
</feature>
<evidence type="ECO:0000313" key="2">
    <source>
        <dbReference type="EMBL" id="ATC65092.1"/>
    </source>
</evidence>
<evidence type="ECO:0000256" key="1">
    <source>
        <dbReference type="SAM" id="MobiDB-lite"/>
    </source>
</evidence>
<gene>
    <name evidence="2" type="ORF">CMV30_14645</name>
</gene>
<feature type="compositionally biased region" description="Low complexity" evidence="1">
    <location>
        <begin position="472"/>
        <end position="482"/>
    </location>
</feature>